<comment type="caution">
    <text evidence="5">The sequence shown here is derived from an EMBL/GenBank/DDBJ whole genome shotgun (WGS) entry which is preliminary data.</text>
</comment>
<dbReference type="InterPro" id="IPR036167">
    <property type="entry name" value="tRNA_intron_Endo_cat-like_sf"/>
</dbReference>
<dbReference type="Pfam" id="PF09631">
    <property type="entry name" value="Sen15"/>
    <property type="match status" value="1"/>
</dbReference>
<evidence type="ECO:0000256" key="1">
    <source>
        <dbReference type="ARBA" id="ARBA00006091"/>
    </source>
</evidence>
<dbReference type="SUPFAM" id="SSF53032">
    <property type="entry name" value="tRNA-intron endonuclease catalytic domain-like"/>
    <property type="match status" value="1"/>
</dbReference>
<reference evidence="5" key="1">
    <citation type="journal article" date="2020" name="Front. Microbiol.">
        <title>Phenotypic and Genetic Characterization of the Cheese Ripening Yeast Geotrichum candidum.</title>
        <authorList>
            <person name="Perkins V."/>
            <person name="Vignola S."/>
            <person name="Lessard M.H."/>
            <person name="Plante P.L."/>
            <person name="Corbeil J."/>
            <person name="Dugat-Bony E."/>
            <person name="Frenette M."/>
            <person name="Labrie S."/>
        </authorList>
    </citation>
    <scope>NUCLEOTIDE SEQUENCE</scope>
    <source>
        <strain evidence="5">LMA-70</strain>
    </source>
</reference>
<dbReference type="InterPro" id="IPR042777">
    <property type="entry name" value="Sen15_fungi"/>
</dbReference>
<dbReference type="EMBL" id="QQZK01000017">
    <property type="protein sequence ID" value="KAF5103844.1"/>
    <property type="molecule type" value="Genomic_DNA"/>
</dbReference>
<evidence type="ECO:0000256" key="3">
    <source>
        <dbReference type="SAM" id="MobiDB-lite"/>
    </source>
</evidence>
<organism evidence="5 6">
    <name type="scientific">Geotrichum candidum</name>
    <name type="common">Oospora lactis</name>
    <name type="synonym">Dipodascus geotrichum</name>
    <dbReference type="NCBI Taxonomy" id="1173061"/>
    <lineage>
        <taxon>Eukaryota</taxon>
        <taxon>Fungi</taxon>
        <taxon>Dikarya</taxon>
        <taxon>Ascomycota</taxon>
        <taxon>Saccharomycotina</taxon>
        <taxon>Dipodascomycetes</taxon>
        <taxon>Dipodascales</taxon>
        <taxon>Dipodascaceae</taxon>
        <taxon>Geotrichum</taxon>
    </lineage>
</organism>
<evidence type="ECO:0000259" key="4">
    <source>
        <dbReference type="Pfam" id="PF09631"/>
    </source>
</evidence>
<gene>
    <name evidence="5" type="ORF">DV451_001220</name>
</gene>
<dbReference type="PANTHER" id="PTHR28518">
    <property type="entry name" value="TRNA-SPLICING ENDONUCLEASE SUBUNIT SEN15"/>
    <property type="match status" value="1"/>
</dbReference>
<dbReference type="InterPro" id="IPR018593">
    <property type="entry name" value="tRNA-endonuc_su_Sen15"/>
</dbReference>
<dbReference type="GO" id="GO:0000379">
    <property type="term" value="P:tRNA-type intron splice site recognition and cleavage"/>
    <property type="evidence" value="ECO:0007669"/>
    <property type="project" value="InterPro"/>
</dbReference>
<dbReference type="InterPro" id="IPR011856">
    <property type="entry name" value="tRNA_endonuc-like_dom_sf"/>
</dbReference>
<dbReference type="PANTHER" id="PTHR28518:SF1">
    <property type="entry name" value="TRNA-SPLICING ENDONUCLEASE SUBUNIT SEN15"/>
    <property type="match status" value="1"/>
</dbReference>
<proteinExistence type="inferred from homology"/>
<dbReference type="GO" id="GO:0000213">
    <property type="term" value="F:tRNA-intron lyase activity"/>
    <property type="evidence" value="ECO:0007669"/>
    <property type="project" value="TreeGrafter"/>
</dbReference>
<evidence type="ECO:0000313" key="6">
    <source>
        <dbReference type="Proteomes" id="UP000750522"/>
    </source>
</evidence>
<feature type="region of interest" description="Disordered" evidence="3">
    <location>
        <begin position="53"/>
        <end position="72"/>
    </location>
</feature>
<dbReference type="AlphaFoldDB" id="A0A9P5G9G3"/>
<dbReference type="Gene3D" id="3.40.1350.10">
    <property type="match status" value="1"/>
</dbReference>
<reference evidence="5" key="2">
    <citation type="submission" date="2020-01" db="EMBL/GenBank/DDBJ databases">
        <authorList>
            <person name="Perkins V."/>
            <person name="Lessard M.-H."/>
            <person name="Dugat-Bony E."/>
            <person name="Frenette M."/>
            <person name="Labrie S."/>
        </authorList>
    </citation>
    <scope>NUCLEOTIDE SEQUENCE</scope>
    <source>
        <strain evidence="5">LMA-70</strain>
    </source>
</reference>
<comment type="similarity">
    <text evidence="1">Belongs to the SEN15 family.</text>
</comment>
<name>A0A9P5G9G3_GEOCN</name>
<evidence type="ECO:0000313" key="5">
    <source>
        <dbReference type="EMBL" id="KAF5103844.1"/>
    </source>
</evidence>
<dbReference type="GO" id="GO:0003676">
    <property type="term" value="F:nucleic acid binding"/>
    <property type="evidence" value="ECO:0007669"/>
    <property type="project" value="InterPro"/>
</dbReference>
<accession>A0A9P5G9G3</accession>
<protein>
    <recommendedName>
        <fullName evidence="4">tRNA-splicing endonuclease subunit Sen15 domain-containing protein</fullName>
    </recommendedName>
</protein>
<sequence>MSDSATSSHELAQIVQHNLTHHHLWTGLRLETLALPADPSTSAPREYTLCTGVPRDQLHPDDAPVPEGAPRPREWILPVKTDQKWSIREWAEIFAAIEAVDHGDNDDSSNPSGSNLSRVIMASITNDGTVVYYFVNKGITKPRKN</sequence>
<feature type="domain" description="tRNA-splicing endonuclease subunit Sen15" evidence="4">
    <location>
        <begin position="15"/>
        <end position="145"/>
    </location>
</feature>
<dbReference type="Proteomes" id="UP000750522">
    <property type="component" value="Unassembled WGS sequence"/>
</dbReference>
<dbReference type="GO" id="GO:0000214">
    <property type="term" value="C:tRNA-intron endonuclease complex"/>
    <property type="evidence" value="ECO:0007669"/>
    <property type="project" value="InterPro"/>
</dbReference>
<keyword evidence="2" id="KW-0819">tRNA processing</keyword>
<evidence type="ECO:0000256" key="2">
    <source>
        <dbReference type="ARBA" id="ARBA00022694"/>
    </source>
</evidence>